<comment type="caution">
    <text evidence="1">The sequence shown here is derived from an EMBL/GenBank/DDBJ whole genome shotgun (WGS) entry which is preliminary data.</text>
</comment>
<name>A0A9W9Y432_9EURO</name>
<protein>
    <submittedName>
        <fullName evidence="1">Uncharacterized protein</fullName>
    </submittedName>
</protein>
<evidence type="ECO:0000313" key="1">
    <source>
        <dbReference type="EMBL" id="KAJ5519799.1"/>
    </source>
</evidence>
<sequence length="121" mass="12992">MSSAVPYPSNQIRESDPTISLKQALVQFEGILTDDQKRQYQTSTKSPDAASVISFVAEIDSNKSSTTRRCVAPRLHTFLQATQQFSAIVDTFVSSNPQIAALVCGGIKTAILTASNVASLL</sequence>
<evidence type="ECO:0000313" key="2">
    <source>
        <dbReference type="Proteomes" id="UP001149954"/>
    </source>
</evidence>
<organism evidence="1 2">
    <name type="scientific">Penicillium fimorum</name>
    <dbReference type="NCBI Taxonomy" id="1882269"/>
    <lineage>
        <taxon>Eukaryota</taxon>
        <taxon>Fungi</taxon>
        <taxon>Dikarya</taxon>
        <taxon>Ascomycota</taxon>
        <taxon>Pezizomycotina</taxon>
        <taxon>Eurotiomycetes</taxon>
        <taxon>Eurotiomycetidae</taxon>
        <taxon>Eurotiales</taxon>
        <taxon>Aspergillaceae</taxon>
        <taxon>Penicillium</taxon>
    </lineage>
</organism>
<keyword evidence="2" id="KW-1185">Reference proteome</keyword>
<dbReference type="Proteomes" id="UP001149954">
    <property type="component" value="Unassembled WGS sequence"/>
</dbReference>
<dbReference type="AlphaFoldDB" id="A0A9W9Y432"/>
<gene>
    <name evidence="1" type="ORF">N7463_000252</name>
</gene>
<proteinExistence type="predicted"/>
<dbReference type="EMBL" id="JAPWDS010000001">
    <property type="protein sequence ID" value="KAJ5519799.1"/>
    <property type="molecule type" value="Genomic_DNA"/>
</dbReference>
<reference evidence="1" key="2">
    <citation type="journal article" date="2023" name="IMA Fungus">
        <title>Comparative genomic study of the Penicillium genus elucidates a diverse pangenome and 15 lateral gene transfer events.</title>
        <authorList>
            <person name="Petersen C."/>
            <person name="Sorensen T."/>
            <person name="Nielsen M.R."/>
            <person name="Sondergaard T.E."/>
            <person name="Sorensen J.L."/>
            <person name="Fitzpatrick D.A."/>
            <person name="Frisvad J.C."/>
            <person name="Nielsen K.L."/>
        </authorList>
    </citation>
    <scope>NUCLEOTIDE SEQUENCE</scope>
    <source>
        <strain evidence="1">IBT 29495</strain>
    </source>
</reference>
<reference evidence="1" key="1">
    <citation type="submission" date="2022-12" db="EMBL/GenBank/DDBJ databases">
        <authorList>
            <person name="Petersen C."/>
        </authorList>
    </citation>
    <scope>NUCLEOTIDE SEQUENCE</scope>
    <source>
        <strain evidence="1">IBT 29495</strain>
    </source>
</reference>
<accession>A0A9W9Y432</accession>
<dbReference type="OrthoDB" id="7464126at2759"/>